<gene>
    <name evidence="1" type="ORF">PYCCODRAFT_1429048</name>
</gene>
<dbReference type="Proteomes" id="UP000193067">
    <property type="component" value="Unassembled WGS sequence"/>
</dbReference>
<dbReference type="EMBL" id="KZ084177">
    <property type="protein sequence ID" value="OSC96528.1"/>
    <property type="molecule type" value="Genomic_DNA"/>
</dbReference>
<proteinExistence type="predicted"/>
<reference evidence="1 2" key="1">
    <citation type="journal article" date="2015" name="Biotechnol. Biofuels">
        <title>Enhanced degradation of softwood versus hardwood by the white-rot fungus Pycnoporus coccineus.</title>
        <authorList>
            <person name="Couturier M."/>
            <person name="Navarro D."/>
            <person name="Chevret D."/>
            <person name="Henrissat B."/>
            <person name="Piumi F."/>
            <person name="Ruiz-Duenas F.J."/>
            <person name="Martinez A.T."/>
            <person name="Grigoriev I.V."/>
            <person name="Riley R."/>
            <person name="Lipzen A."/>
            <person name="Berrin J.G."/>
            <person name="Master E.R."/>
            <person name="Rosso M.N."/>
        </authorList>
    </citation>
    <scope>NUCLEOTIDE SEQUENCE [LARGE SCALE GENOMIC DNA]</scope>
    <source>
        <strain evidence="1 2">BRFM310</strain>
    </source>
</reference>
<evidence type="ECO:0000313" key="1">
    <source>
        <dbReference type="EMBL" id="OSC96528.1"/>
    </source>
</evidence>
<organism evidence="1 2">
    <name type="scientific">Trametes coccinea (strain BRFM310)</name>
    <name type="common">Pycnoporus coccineus</name>
    <dbReference type="NCBI Taxonomy" id="1353009"/>
    <lineage>
        <taxon>Eukaryota</taxon>
        <taxon>Fungi</taxon>
        <taxon>Dikarya</taxon>
        <taxon>Basidiomycota</taxon>
        <taxon>Agaricomycotina</taxon>
        <taxon>Agaricomycetes</taxon>
        <taxon>Polyporales</taxon>
        <taxon>Polyporaceae</taxon>
        <taxon>Trametes</taxon>
    </lineage>
</organism>
<dbReference type="AlphaFoldDB" id="A0A1Y2I5X0"/>
<sequence>MRPQARNLPFLGFTGQVSCTLGEWNIVVRGCICSSNGSSRHAHLVVAEVAPDNWFNDDLPLCDNPPTPMLLLNINKLVTIRTNEAHITRIKKGYKTGKTPFLLESSIRARYGQAISPGGDQWYSHRPPSMADIYTGFACTAAQKASQECCVKRLSSGALCVALRSFVLPGSLSPPPTPLFDANHHLQERNHWLES</sequence>
<name>A0A1Y2I5X0_TRAC3</name>
<keyword evidence="2" id="KW-1185">Reference proteome</keyword>
<evidence type="ECO:0000313" key="2">
    <source>
        <dbReference type="Proteomes" id="UP000193067"/>
    </source>
</evidence>
<protein>
    <submittedName>
        <fullName evidence="1">Uncharacterized protein</fullName>
    </submittedName>
</protein>
<accession>A0A1Y2I5X0</accession>